<dbReference type="EMBL" id="CP036426">
    <property type="protein sequence ID" value="QDV37497.1"/>
    <property type="molecule type" value="Genomic_DNA"/>
</dbReference>
<dbReference type="RefSeq" id="WP_145275387.1">
    <property type="nucleotide sequence ID" value="NZ_CP036426.1"/>
</dbReference>
<gene>
    <name evidence="4" type="ORF">ElP_54370</name>
</gene>
<dbReference type="PROSITE" id="PS00430">
    <property type="entry name" value="TONB_DEPENDENT_REC_1"/>
    <property type="match status" value="1"/>
</dbReference>
<feature type="region of interest" description="Disordered" evidence="1">
    <location>
        <begin position="469"/>
        <end position="510"/>
    </location>
</feature>
<dbReference type="OrthoDB" id="235850at2"/>
<dbReference type="InterPro" id="IPR007280">
    <property type="entry name" value="Peptidase_C_arc/bac"/>
</dbReference>
<organism evidence="4 5">
    <name type="scientific">Tautonia plasticadhaerens</name>
    <dbReference type="NCBI Taxonomy" id="2527974"/>
    <lineage>
        <taxon>Bacteria</taxon>
        <taxon>Pseudomonadati</taxon>
        <taxon>Planctomycetota</taxon>
        <taxon>Planctomycetia</taxon>
        <taxon>Isosphaerales</taxon>
        <taxon>Isosphaeraceae</taxon>
        <taxon>Tautonia</taxon>
    </lineage>
</organism>
<reference evidence="4 5" key="1">
    <citation type="submission" date="2019-02" db="EMBL/GenBank/DDBJ databases">
        <title>Deep-cultivation of Planctomycetes and their phenomic and genomic characterization uncovers novel biology.</title>
        <authorList>
            <person name="Wiegand S."/>
            <person name="Jogler M."/>
            <person name="Boedeker C."/>
            <person name="Pinto D."/>
            <person name="Vollmers J."/>
            <person name="Rivas-Marin E."/>
            <person name="Kohn T."/>
            <person name="Peeters S.H."/>
            <person name="Heuer A."/>
            <person name="Rast P."/>
            <person name="Oberbeckmann S."/>
            <person name="Bunk B."/>
            <person name="Jeske O."/>
            <person name="Meyerdierks A."/>
            <person name="Storesund J.E."/>
            <person name="Kallscheuer N."/>
            <person name="Luecker S."/>
            <person name="Lage O.M."/>
            <person name="Pohl T."/>
            <person name="Merkel B.J."/>
            <person name="Hornburger P."/>
            <person name="Mueller R.-W."/>
            <person name="Bruemmer F."/>
            <person name="Labrenz M."/>
            <person name="Spormann A.M."/>
            <person name="Op den Camp H."/>
            <person name="Overmann J."/>
            <person name="Amann R."/>
            <person name="Jetten M.S.M."/>
            <person name="Mascher T."/>
            <person name="Medema M.H."/>
            <person name="Devos D.P."/>
            <person name="Kaster A.-K."/>
            <person name="Ovreas L."/>
            <person name="Rohde M."/>
            <person name="Galperin M.Y."/>
            <person name="Jogler C."/>
        </authorList>
    </citation>
    <scope>NUCLEOTIDE SEQUENCE [LARGE SCALE GENOMIC DNA]</scope>
    <source>
        <strain evidence="4 5">ElP</strain>
    </source>
</reference>
<dbReference type="InterPro" id="IPR010916">
    <property type="entry name" value="TonB_box_CS"/>
</dbReference>
<feature type="compositionally biased region" description="Basic and acidic residues" evidence="1">
    <location>
        <begin position="380"/>
        <end position="396"/>
    </location>
</feature>
<dbReference type="Gene3D" id="2.60.120.380">
    <property type="match status" value="1"/>
</dbReference>
<dbReference type="KEGG" id="tpla:ElP_54370"/>
<keyword evidence="5" id="KW-1185">Reference proteome</keyword>
<protein>
    <recommendedName>
        <fullName evidence="3">Peptidase C-terminal archaeal/bacterial domain-containing protein</fullName>
    </recommendedName>
</protein>
<dbReference type="Proteomes" id="UP000317835">
    <property type="component" value="Chromosome"/>
</dbReference>
<dbReference type="Pfam" id="PF04151">
    <property type="entry name" value="PPC"/>
    <property type="match status" value="1"/>
</dbReference>
<feature type="signal peptide" evidence="2">
    <location>
        <begin position="1"/>
        <end position="20"/>
    </location>
</feature>
<proteinExistence type="predicted"/>
<evidence type="ECO:0000259" key="3">
    <source>
        <dbReference type="Pfam" id="PF04151"/>
    </source>
</evidence>
<sequence precursor="true">MTHRTPASRLPMLAFVVAVALDPASRASADAPKVSSFFPGGAARGETVTVKAEGSFEPWPVLVSVDRPGVDFVPGEEAGTFEVTVSPDATPGPRWIRLHNDEGAASLRPFAVGTLPEVVEVEPNDANDQAQAIEAEPVVVNGRLQRSNDVDAFAVPLDPGQTLVASLQANRALGSPMDGVLQVATPDGFVLDHADDSPGLDPTIAFTAPSSGTYLVRVFAFPADPNSSIRFDGGDDHVYRLILTTGGLVEFAQPSAVPPGDEAPALSPIGWNLPDDPGPLLLGTVSPPGDGQTALAHHAMLPGSADVAVVPLPVATEPGLDAEPIPAPSILCGAIGEPGEVDDLPILAPADMPIRIRVPARSFGSPLDPVLRVLDSSGEELERSDDAGRSDRDPEVTVKAPADGLLRLQIRDLHGRGGPRFLYRVVAEEPAPDVSLSKGADHVELRPGTPLEVEVSVDRRGDFDRPITFEAEGLPPGVTLEPVVSEPKGDSSKKVKLRLSGPEAAPWSGPIRLLGRAEGDEAARPVQADRVGGPPTSELWLTVLPAE</sequence>
<evidence type="ECO:0000313" key="4">
    <source>
        <dbReference type="EMBL" id="QDV37497.1"/>
    </source>
</evidence>
<feature type="chain" id="PRO_5021846698" description="Peptidase C-terminal archaeal/bacterial domain-containing protein" evidence="2">
    <location>
        <begin position="21"/>
        <end position="547"/>
    </location>
</feature>
<keyword evidence="2" id="KW-0732">Signal</keyword>
<name>A0A518H9M0_9BACT</name>
<accession>A0A518H9M0</accession>
<dbReference type="AlphaFoldDB" id="A0A518H9M0"/>
<feature type="region of interest" description="Disordered" evidence="1">
    <location>
        <begin position="518"/>
        <end position="537"/>
    </location>
</feature>
<feature type="region of interest" description="Disordered" evidence="1">
    <location>
        <begin position="377"/>
        <end position="400"/>
    </location>
</feature>
<evidence type="ECO:0000313" key="5">
    <source>
        <dbReference type="Proteomes" id="UP000317835"/>
    </source>
</evidence>
<evidence type="ECO:0000256" key="2">
    <source>
        <dbReference type="SAM" id="SignalP"/>
    </source>
</evidence>
<evidence type="ECO:0000256" key="1">
    <source>
        <dbReference type="SAM" id="MobiDB-lite"/>
    </source>
</evidence>
<feature type="domain" description="Peptidase C-terminal archaeal/bacterial" evidence="3">
    <location>
        <begin position="149"/>
        <end position="219"/>
    </location>
</feature>